<evidence type="ECO:0000313" key="9">
    <source>
        <dbReference type="Proteomes" id="UP000281549"/>
    </source>
</evidence>
<evidence type="ECO:0000256" key="1">
    <source>
        <dbReference type="ARBA" id="ARBA00004116"/>
    </source>
</evidence>
<evidence type="ECO:0000313" key="8">
    <source>
        <dbReference type="Proteomes" id="UP000030755"/>
    </source>
</evidence>
<dbReference type="GO" id="GO:0007034">
    <property type="term" value="P:vacuolar transport"/>
    <property type="evidence" value="ECO:0007669"/>
    <property type="project" value="UniProtKB-ARBA"/>
</dbReference>
<dbReference type="InterPro" id="IPR000727">
    <property type="entry name" value="T_SNARE_dom"/>
</dbReference>
<evidence type="ECO:0000313" key="6">
    <source>
        <dbReference type="EMBL" id="EPZ33877.1"/>
    </source>
</evidence>
<dbReference type="Proteomes" id="UP000030755">
    <property type="component" value="Unassembled WGS sequence"/>
</dbReference>
<evidence type="ECO:0000256" key="2">
    <source>
        <dbReference type="ARBA" id="ARBA00022554"/>
    </source>
</evidence>
<dbReference type="GO" id="GO:0097576">
    <property type="term" value="P:vacuole fusion"/>
    <property type="evidence" value="ECO:0007669"/>
    <property type="project" value="UniProtKB-ARBA"/>
</dbReference>
<evidence type="ECO:0000256" key="4">
    <source>
        <dbReference type="ARBA" id="ARBA00054927"/>
    </source>
</evidence>
<dbReference type="GO" id="GO:0016192">
    <property type="term" value="P:vesicle-mediated transport"/>
    <property type="evidence" value="ECO:0007669"/>
    <property type="project" value="UniProtKB-ARBA"/>
</dbReference>
<dbReference type="GO" id="GO:0035091">
    <property type="term" value="F:phosphatidylinositol binding"/>
    <property type="evidence" value="ECO:0007669"/>
    <property type="project" value="InterPro"/>
</dbReference>
<reference evidence="6 8" key="1">
    <citation type="journal article" date="2013" name="Curr. Biol.">
        <title>Shared signatures of parasitism and phylogenomics unite Cryptomycota and microsporidia.</title>
        <authorList>
            <person name="James T.Y."/>
            <person name="Pelin A."/>
            <person name="Bonen L."/>
            <person name="Ahrendt S."/>
            <person name="Sain D."/>
            <person name="Corradi N."/>
            <person name="Stajich J.E."/>
        </authorList>
    </citation>
    <scope>NUCLEOTIDE SEQUENCE [LARGE SCALE GENOMIC DNA]</scope>
    <source>
        <strain evidence="6">CSF55</strain>
        <strain evidence="6">CSF55</strain>
    </source>
</reference>
<keyword evidence="2" id="KW-0926">Vacuole</keyword>
<dbReference type="CDD" id="cd15858">
    <property type="entry name" value="SNARE_VAM7"/>
    <property type="match status" value="1"/>
</dbReference>
<comment type="function">
    <text evidence="4">Essential for proper morphogenesis of the vacuole. May exist as structural reinforcement on the surface of the vacuolar membrane and be required for maintenance against rupture by osmotic pressure.</text>
</comment>
<name>A0A075AYT5_ROZAC</name>
<reference evidence="7" key="3">
    <citation type="submission" date="2018-08" db="EMBL/GenBank/DDBJ databases">
        <title>Leveraging single-cell genomics to expand the Fungal Tree of Life.</title>
        <authorList>
            <consortium name="DOE Joint Genome Institute"/>
            <person name="Ahrendt S.R."/>
            <person name="Quandt C.A."/>
            <person name="Ciobanu D."/>
            <person name="Clum A."/>
            <person name="Salamov A."/>
            <person name="Andreopoulos B."/>
            <person name="Cheng J.-F."/>
            <person name="Woyke T."/>
            <person name="Pelin A."/>
            <person name="Henrissat B."/>
            <person name="Reynolds N."/>
            <person name="Benny G.L."/>
            <person name="Smith M.E."/>
            <person name="James T.Y."/>
            <person name="Grigoriev I.V."/>
        </authorList>
    </citation>
    <scope>NUCLEOTIDE SEQUENCE</scope>
    <source>
        <strain evidence="7">CSF55</strain>
    </source>
</reference>
<sequence>MRKHTLHLKSTFPQACETGWYYVDSIKEMGYHIPRELPRKTLLKPSTQTLMERRVKLEAYCDGLLKTYGPFHEDFWFNRIVKEFFNIPDHRIELNSSISHGNWITEFRKLERKRDKIGENVSEAYALTSQAKSLFTEVTVKVDQLKKSLDSTDANITKDELSRRQDKLHELNYEIEKLGKIVLHTKPIPPTFDGIQSKVAFSATSASPRRVFGVAQETNETKNYDDSGLVQLQRQMMVKQDENLDQLLSIVQKQKEIGSSIGQELDIQNKMLSNLEIGVDKTGLKISQTQRKLKKMV</sequence>
<dbReference type="EMBL" id="KE561025">
    <property type="protein sequence ID" value="EPZ33877.1"/>
    <property type="molecule type" value="Genomic_DNA"/>
</dbReference>
<dbReference type="SUPFAM" id="SSF64268">
    <property type="entry name" value="PX domain"/>
    <property type="match status" value="1"/>
</dbReference>
<dbReference type="Gene3D" id="1.20.5.110">
    <property type="match status" value="1"/>
</dbReference>
<proteinExistence type="predicted"/>
<dbReference type="STRING" id="988480.A0A075AYT5"/>
<dbReference type="FunFam" id="1.20.5.110:FF:000058">
    <property type="entry name" value="VAM7p Vacuolar SNARE protein"/>
    <property type="match status" value="1"/>
</dbReference>
<dbReference type="OrthoDB" id="428895at2759"/>
<dbReference type="AlphaFoldDB" id="A0A075AYT5"/>
<dbReference type="Proteomes" id="UP000281549">
    <property type="component" value="Unassembled WGS sequence"/>
</dbReference>
<comment type="subcellular location">
    <subcellularLocation>
        <location evidence="1">Vacuole</location>
    </subcellularLocation>
</comment>
<organism evidence="6 8">
    <name type="scientific">Rozella allomycis (strain CSF55)</name>
    <dbReference type="NCBI Taxonomy" id="988480"/>
    <lineage>
        <taxon>Eukaryota</taxon>
        <taxon>Fungi</taxon>
        <taxon>Fungi incertae sedis</taxon>
        <taxon>Cryptomycota</taxon>
        <taxon>Cryptomycota incertae sedis</taxon>
        <taxon>Rozella</taxon>
    </lineage>
</organism>
<dbReference type="InterPro" id="IPR036871">
    <property type="entry name" value="PX_dom_sf"/>
</dbReference>
<dbReference type="EMBL" id="ML005153">
    <property type="protein sequence ID" value="RKP19827.1"/>
    <property type="molecule type" value="Genomic_DNA"/>
</dbReference>
<dbReference type="GO" id="GO:0000329">
    <property type="term" value="C:fungal-type vacuole membrane"/>
    <property type="evidence" value="ECO:0007669"/>
    <property type="project" value="UniProtKB-ARBA"/>
</dbReference>
<dbReference type="SUPFAM" id="SSF58038">
    <property type="entry name" value="SNARE fusion complex"/>
    <property type="match status" value="1"/>
</dbReference>
<protein>
    <recommendedName>
        <fullName evidence="5">t-SNARE coiled-coil homology domain-containing protein</fullName>
    </recommendedName>
</protein>
<gene>
    <name evidence="6" type="ORF">O9G_003985</name>
    <name evidence="7" type="ORF">ROZALSC1DRAFT_28616</name>
</gene>
<feature type="domain" description="T-SNARE coiled-coil homology" evidence="5">
    <location>
        <begin position="234"/>
        <end position="296"/>
    </location>
</feature>
<keyword evidence="3" id="KW-0175">Coiled coil</keyword>
<evidence type="ECO:0000259" key="5">
    <source>
        <dbReference type="PROSITE" id="PS50192"/>
    </source>
</evidence>
<dbReference type="HOGENOM" id="CLU_937362_0_0_1"/>
<dbReference type="OMA" id="DSFDTRW"/>
<keyword evidence="8" id="KW-1185">Reference proteome</keyword>
<reference evidence="9" key="2">
    <citation type="journal article" date="2018" name="Nat. Microbiol.">
        <title>Leveraging single-cell genomics to expand the fungal tree of life.</title>
        <authorList>
            <person name="Ahrendt S.R."/>
            <person name="Quandt C.A."/>
            <person name="Ciobanu D."/>
            <person name="Clum A."/>
            <person name="Salamov A."/>
            <person name="Andreopoulos B."/>
            <person name="Cheng J.F."/>
            <person name="Woyke T."/>
            <person name="Pelin A."/>
            <person name="Henrissat B."/>
            <person name="Reynolds N.K."/>
            <person name="Benny G.L."/>
            <person name="Smith M.E."/>
            <person name="James T.Y."/>
            <person name="Grigoriev I.V."/>
        </authorList>
    </citation>
    <scope>NUCLEOTIDE SEQUENCE [LARGE SCALE GENOMIC DNA]</scope>
    <source>
        <strain evidence="9">CSF55</strain>
    </source>
</reference>
<dbReference type="PROSITE" id="PS50192">
    <property type="entry name" value="T_SNARE"/>
    <property type="match status" value="1"/>
</dbReference>
<evidence type="ECO:0000313" key="7">
    <source>
        <dbReference type="EMBL" id="RKP19827.1"/>
    </source>
</evidence>
<dbReference type="SMART" id="SM00397">
    <property type="entry name" value="t_SNARE"/>
    <property type="match status" value="1"/>
</dbReference>
<accession>A0A075AYT5</accession>
<evidence type="ECO:0000256" key="3">
    <source>
        <dbReference type="ARBA" id="ARBA00023054"/>
    </source>
</evidence>